<feature type="domain" description="Centromere/kinetochore protein zw10 middle" evidence="2">
    <location>
        <begin position="185"/>
        <end position="391"/>
    </location>
</feature>
<evidence type="ECO:0000259" key="4">
    <source>
        <dbReference type="Pfam" id="PF22766"/>
    </source>
</evidence>
<evidence type="ECO:0000259" key="2">
    <source>
        <dbReference type="Pfam" id="PF20665"/>
    </source>
</evidence>
<keyword evidence="6" id="KW-1185">Reference proteome</keyword>
<dbReference type="Pfam" id="PF22766">
    <property type="entry name" value="ZW10_C2"/>
    <property type="match status" value="1"/>
</dbReference>
<accession>A0A2G4SHW2</accession>
<feature type="region of interest" description="Disordered" evidence="1">
    <location>
        <begin position="756"/>
        <end position="839"/>
    </location>
</feature>
<evidence type="ECO:0000256" key="1">
    <source>
        <dbReference type="SAM" id="MobiDB-lite"/>
    </source>
</evidence>
<sequence length="839" mass="96301">MPPIQQLHEAFLSQLLYNEQPIDNTLDTSVDKTTLTQVLSHLDAKYTSLQSELYQYVQQHLDPFSTSYQTVQDITAKSRELCASVEQRYDSISQTHSQVESTHDEYSQALYNAQLGKSKVNILEDIIQILETLESVQENTRQSQFMKAVDQLQTVKMPTNLPTSTADLIKHKVNQANNHIVNQLQEALHSIVHFEERTVKVTKGDLECVFTSFNKLGRLTEELMSIKRIVFKHIIDPYFECGCRCTVESKHTDEEAILTIEKLLYEEEEGASYRIDPVTMIDRINNMLLFFFEHLFNHKKNEMTRLFGCLFLPDLMNLMLSKSVVPAVPSSRHQLSSFDHVMESIISFEQTCQQCGFDLLENPLRTFAENIDRHYAKKRREIILKEGRKVILRKLYDAEPTQIELEDGQVQEFQITQSPQLLSVLISDTLAETLELEQQHPVSATQLTEGVQDLLDLYRAIMPSYHRPQFLSNPASALVFRNDCFWLANQLKWTARRYPAIKNTLHEALKRLEELGKAWHELCMMQCMDKIQRCLDRFDGFVGGAEDTKVQQAWDQTMSEVIQLAHSFAATIRPVVDIRVFTDILGRVIDSLLNRLIGDIEDLTDIGAEESHVIARTLNSVAQLVGVFDHPKHGEATDSYVSQLVPNWQKFWLLKDILEMSMREIMDAFRRGQLHMFAKSELEHLLCALFADTELRRTNIEEIKSGQPPVNLSGIETIMHAEPTKAPIPTTTSSAAVSTIIAQAPVQTLMNKLAYSPDDEEEVTTGWDDDDDIEIPEVDNDKEGWDDDDELDIPDIDENLEKKTDEKKEKSKPIEEEDIDLTLSDKEGWDDEDLFKDEK</sequence>
<dbReference type="GeneID" id="35446631"/>
<name>A0A2G4SHW2_RHIZD</name>
<dbReference type="EMBL" id="KZ303865">
    <property type="protein sequence ID" value="PHZ08360.1"/>
    <property type="molecule type" value="Genomic_DNA"/>
</dbReference>
<dbReference type="GO" id="GO:0005737">
    <property type="term" value="C:cytoplasm"/>
    <property type="evidence" value="ECO:0007669"/>
    <property type="project" value="GOC"/>
</dbReference>
<dbReference type="InterPro" id="IPR046362">
    <property type="entry name" value="Zw10/DSL1_C_sf"/>
</dbReference>
<feature type="domain" description="Centromere/kinetochore protein zw10 C-terminal" evidence="3">
    <location>
        <begin position="414"/>
        <end position="517"/>
    </location>
</feature>
<feature type="compositionally biased region" description="Basic and acidic residues" evidence="1">
    <location>
        <begin position="799"/>
        <end position="814"/>
    </location>
</feature>
<feature type="compositionally biased region" description="Acidic residues" evidence="1">
    <location>
        <begin position="757"/>
        <end position="798"/>
    </location>
</feature>
<dbReference type="AlphaFoldDB" id="A0A2G4SHW2"/>
<dbReference type="PANTHER" id="PTHR12205">
    <property type="entry name" value="CENTROMERE/KINETOCHORE PROTEIN ZW10"/>
    <property type="match status" value="1"/>
</dbReference>
<dbReference type="GO" id="GO:1990423">
    <property type="term" value="C:RZZ complex"/>
    <property type="evidence" value="ECO:0007669"/>
    <property type="project" value="TreeGrafter"/>
</dbReference>
<dbReference type="Pfam" id="PF20665">
    <property type="entry name" value="Zw10_middle"/>
    <property type="match status" value="1"/>
</dbReference>
<evidence type="ECO:0000313" key="6">
    <source>
        <dbReference type="Proteomes" id="UP000242254"/>
    </source>
</evidence>
<proteinExistence type="predicted"/>
<evidence type="ECO:0000313" key="5">
    <source>
        <dbReference type="EMBL" id="PHZ08360.1"/>
    </source>
</evidence>
<dbReference type="STRING" id="1340429.A0A2G4SHW2"/>
<dbReference type="Proteomes" id="UP000242254">
    <property type="component" value="Unassembled WGS sequence"/>
</dbReference>
<dbReference type="GO" id="GO:0007094">
    <property type="term" value="P:mitotic spindle assembly checkpoint signaling"/>
    <property type="evidence" value="ECO:0007669"/>
    <property type="project" value="TreeGrafter"/>
</dbReference>
<evidence type="ECO:0000259" key="3">
    <source>
        <dbReference type="Pfam" id="PF20666"/>
    </source>
</evidence>
<dbReference type="InterPro" id="IPR055148">
    <property type="entry name" value="ZW10_C_2"/>
</dbReference>
<gene>
    <name evidence="5" type="ORF">RHIMIDRAFT_75185</name>
</gene>
<feature type="domain" description="ZW10 C-terminal helical" evidence="4">
    <location>
        <begin position="561"/>
        <end position="702"/>
    </location>
</feature>
<protein>
    <submittedName>
        <fullName evidence="5">Uncharacterized protein</fullName>
    </submittedName>
</protein>
<dbReference type="InterPro" id="IPR048343">
    <property type="entry name" value="ZW10_C"/>
</dbReference>
<organism evidence="5 6">
    <name type="scientific">Rhizopus microsporus ATCC 52813</name>
    <dbReference type="NCBI Taxonomy" id="1340429"/>
    <lineage>
        <taxon>Eukaryota</taxon>
        <taxon>Fungi</taxon>
        <taxon>Fungi incertae sedis</taxon>
        <taxon>Mucoromycota</taxon>
        <taxon>Mucoromycotina</taxon>
        <taxon>Mucoromycetes</taxon>
        <taxon>Mucorales</taxon>
        <taxon>Mucorineae</taxon>
        <taxon>Rhizopodaceae</taxon>
        <taxon>Rhizopus</taxon>
    </lineage>
</organism>
<dbReference type="PANTHER" id="PTHR12205:SF0">
    <property type="entry name" value="CENTROMERE_KINETOCHORE PROTEIN ZW10 HOMOLOG"/>
    <property type="match status" value="1"/>
</dbReference>
<dbReference type="Gene3D" id="1.10.357.150">
    <property type="match status" value="1"/>
</dbReference>
<dbReference type="InterPro" id="IPR048344">
    <property type="entry name" value="Zw10_middle"/>
</dbReference>
<dbReference type="Pfam" id="PF20666">
    <property type="entry name" value="ZW10_C"/>
    <property type="match status" value="1"/>
</dbReference>
<dbReference type="GO" id="GO:0006888">
    <property type="term" value="P:endoplasmic reticulum to Golgi vesicle-mediated transport"/>
    <property type="evidence" value="ECO:0007669"/>
    <property type="project" value="TreeGrafter"/>
</dbReference>
<dbReference type="RefSeq" id="XP_023462068.1">
    <property type="nucleotide sequence ID" value="XM_023615643.1"/>
</dbReference>
<feature type="compositionally biased region" description="Acidic residues" evidence="1">
    <location>
        <begin position="828"/>
        <end position="839"/>
    </location>
</feature>
<reference evidence="5 6" key="1">
    <citation type="journal article" date="2016" name="Proc. Natl. Acad. Sci. U.S.A.">
        <title>Lipid metabolic changes in an early divergent fungus govern the establishment of a mutualistic symbiosis with endobacteria.</title>
        <authorList>
            <person name="Lastovetsky O.A."/>
            <person name="Gaspar M.L."/>
            <person name="Mondo S.J."/>
            <person name="LaButti K.M."/>
            <person name="Sandor L."/>
            <person name="Grigoriev I.V."/>
            <person name="Henry S.A."/>
            <person name="Pawlowska T.E."/>
        </authorList>
    </citation>
    <scope>NUCLEOTIDE SEQUENCE [LARGE SCALE GENOMIC DNA]</scope>
    <source>
        <strain evidence="5 6">ATCC 52813</strain>
    </source>
</reference>